<keyword evidence="3 4" id="KW-0949">S-adenosyl-L-methionine</keyword>
<dbReference type="RefSeq" id="WP_187302723.1">
    <property type="nucleotide sequence ID" value="NZ_JACRYT010000005.1"/>
</dbReference>
<keyword evidence="2 4" id="KW-0808">Transferase</keyword>
<dbReference type="Pfam" id="PF05958">
    <property type="entry name" value="tRNA_U5-meth_tr"/>
    <property type="match status" value="1"/>
</dbReference>
<dbReference type="PANTHER" id="PTHR11061">
    <property type="entry name" value="RNA M5U METHYLTRANSFERASE"/>
    <property type="match status" value="1"/>
</dbReference>
<comment type="similarity">
    <text evidence="4">Belongs to the class I-like SAM-binding methyltransferase superfamily. RNA M5U methyltransferase family.</text>
</comment>
<dbReference type="PANTHER" id="PTHR11061:SF30">
    <property type="entry name" value="TRNA (URACIL(54)-C(5))-METHYLTRANSFERASE"/>
    <property type="match status" value="1"/>
</dbReference>
<evidence type="ECO:0000256" key="4">
    <source>
        <dbReference type="PROSITE-ProRule" id="PRU01024"/>
    </source>
</evidence>
<dbReference type="GO" id="GO:0070041">
    <property type="term" value="F:rRNA (uridine-C5-)-methyltransferase activity"/>
    <property type="evidence" value="ECO:0007669"/>
    <property type="project" value="TreeGrafter"/>
</dbReference>
<feature type="active site" evidence="5">
    <location>
        <position position="345"/>
    </location>
</feature>
<organism evidence="6 7">
    <name type="scientific">Zhenpiania hominis</name>
    <dbReference type="NCBI Taxonomy" id="2763644"/>
    <lineage>
        <taxon>Bacteria</taxon>
        <taxon>Bacillati</taxon>
        <taxon>Bacillota</taxon>
        <taxon>Clostridia</taxon>
        <taxon>Peptostreptococcales</taxon>
        <taxon>Anaerovoracaceae</taxon>
        <taxon>Zhenpiania</taxon>
    </lineage>
</organism>
<protein>
    <submittedName>
        <fullName evidence="6">23S rRNA (Uracil(1939)-C(5))-methyltransferase RlmD</fullName>
        <ecNumber evidence="6">2.1.1.190</ecNumber>
    </submittedName>
</protein>
<dbReference type="NCBIfam" id="TIGR00479">
    <property type="entry name" value="rumA"/>
    <property type="match status" value="1"/>
</dbReference>
<dbReference type="EC" id="2.1.1.190" evidence="6"/>
<keyword evidence="1 4" id="KW-0489">Methyltransferase</keyword>
<accession>A0A923NIF2</accession>
<feature type="binding site" evidence="4">
    <location>
        <position position="223"/>
    </location>
    <ligand>
        <name>S-adenosyl-L-methionine</name>
        <dbReference type="ChEBI" id="CHEBI:59789"/>
    </ligand>
</feature>
<dbReference type="CDD" id="cd02440">
    <property type="entry name" value="AdoMet_MTases"/>
    <property type="match status" value="1"/>
</dbReference>
<dbReference type="SUPFAM" id="SSF53335">
    <property type="entry name" value="S-adenosyl-L-methionine-dependent methyltransferases"/>
    <property type="match status" value="1"/>
</dbReference>
<reference evidence="6" key="1">
    <citation type="submission" date="2020-08" db="EMBL/GenBank/DDBJ databases">
        <title>Genome public.</title>
        <authorList>
            <person name="Liu C."/>
            <person name="Sun Q."/>
        </authorList>
    </citation>
    <scope>NUCLEOTIDE SEQUENCE</scope>
    <source>
        <strain evidence="6">BX12</strain>
    </source>
</reference>
<keyword evidence="7" id="KW-1185">Reference proteome</keyword>
<evidence type="ECO:0000256" key="5">
    <source>
        <dbReference type="PROSITE-ProRule" id="PRU10015"/>
    </source>
</evidence>
<gene>
    <name evidence="6" type="primary">rlmD</name>
    <name evidence="6" type="ORF">H9L42_07250</name>
</gene>
<feature type="binding site" evidence="4">
    <location>
        <position position="273"/>
    </location>
    <ligand>
        <name>S-adenosyl-L-methionine</name>
        <dbReference type="ChEBI" id="CHEBI:59789"/>
    </ligand>
</feature>
<dbReference type="Gene3D" id="2.40.50.1070">
    <property type="match status" value="1"/>
</dbReference>
<evidence type="ECO:0000256" key="2">
    <source>
        <dbReference type="ARBA" id="ARBA00022679"/>
    </source>
</evidence>
<dbReference type="EMBL" id="JACRYT010000005">
    <property type="protein sequence ID" value="MBC6679621.1"/>
    <property type="molecule type" value="Genomic_DNA"/>
</dbReference>
<name>A0A923NIF2_9FIRM</name>
<comment type="caution">
    <text evidence="6">The sequence shown here is derived from an EMBL/GenBank/DDBJ whole genome shotgun (WGS) entry which is preliminary data.</text>
</comment>
<evidence type="ECO:0000256" key="3">
    <source>
        <dbReference type="ARBA" id="ARBA00022691"/>
    </source>
</evidence>
<evidence type="ECO:0000313" key="7">
    <source>
        <dbReference type="Proteomes" id="UP000602647"/>
    </source>
</evidence>
<proteinExistence type="inferred from homology"/>
<dbReference type="AlphaFoldDB" id="A0A923NIF2"/>
<dbReference type="PROSITE" id="PS01230">
    <property type="entry name" value="TRMA_1"/>
    <property type="match status" value="1"/>
</dbReference>
<dbReference type="PROSITE" id="PS51687">
    <property type="entry name" value="SAM_MT_RNA_M5U"/>
    <property type="match status" value="1"/>
</dbReference>
<feature type="binding site" evidence="4">
    <location>
        <position position="252"/>
    </location>
    <ligand>
        <name>S-adenosyl-L-methionine</name>
        <dbReference type="ChEBI" id="CHEBI:59789"/>
    </ligand>
</feature>
<evidence type="ECO:0000313" key="6">
    <source>
        <dbReference type="EMBL" id="MBC6679621.1"/>
    </source>
</evidence>
<dbReference type="Proteomes" id="UP000602647">
    <property type="component" value="Unassembled WGS sequence"/>
</dbReference>
<dbReference type="Gene3D" id="3.40.50.150">
    <property type="entry name" value="Vaccinia Virus protein VP39"/>
    <property type="match status" value="1"/>
</dbReference>
<dbReference type="InterPro" id="IPR010280">
    <property type="entry name" value="U5_MeTrfase_fam"/>
</dbReference>
<evidence type="ECO:0000256" key="1">
    <source>
        <dbReference type="ARBA" id="ARBA00022603"/>
    </source>
</evidence>
<feature type="binding site" evidence="4">
    <location>
        <position position="318"/>
    </location>
    <ligand>
        <name>S-adenosyl-L-methionine</name>
        <dbReference type="ChEBI" id="CHEBI:59789"/>
    </ligand>
</feature>
<dbReference type="InterPro" id="IPR029063">
    <property type="entry name" value="SAM-dependent_MTases_sf"/>
</dbReference>
<dbReference type="GO" id="GO:0070475">
    <property type="term" value="P:rRNA base methylation"/>
    <property type="evidence" value="ECO:0007669"/>
    <property type="project" value="TreeGrafter"/>
</dbReference>
<sequence>MKNEFEICKHSEFCGGCVYQGVSYEEQLKMKEGEVRGLLEKKEIRCGELLPIEPAPSQFEYRNKMEYTFGDMEKGGEMTLGMHRKKRFMSIVTVDECQLVHPDFNKVLRATLDFCREKGYSFYHKKSHKGMLRHLIVRRGVRTGELLINLVTSTEPGFDEEAYVEMLRGLALEHKIVGVLRTFNDRLADAVYCEELSVLWGRDYYLEQIMGLEFKVSAFSFFQTNVEAVEHLYSYAVGLIDNFEGKVAFDLFCGTGTITQTLAKKAKRAVGVELVAEAVEAARENAARNGLDNCEFLAGDVFEVLENLTDKPDVIVVDPPRVGISPKALDKIISYGVKQIVYVSCNPKTLVENLYYLQYYGYETVSLKAFDNFPNTRHTECVALLSKKTGRG</sequence>
<dbReference type="InterPro" id="IPR030390">
    <property type="entry name" value="MeTrfase_TrmA_AS"/>
</dbReference>
<feature type="active site" description="Nucleophile" evidence="4">
    <location>
        <position position="345"/>
    </location>
</feature>